<dbReference type="FunFam" id="3.40.640.10:FF:000009">
    <property type="entry name" value="Cystathionine gamma-synthase homolog"/>
    <property type="match status" value="1"/>
</dbReference>
<dbReference type="InterPro" id="IPR000277">
    <property type="entry name" value="Cys/Met-Metab_PyrdxlP-dep_enz"/>
</dbReference>
<dbReference type="InterPro" id="IPR015422">
    <property type="entry name" value="PyrdxlP-dep_Trfase_small"/>
</dbReference>
<evidence type="ECO:0000256" key="2">
    <source>
        <dbReference type="ARBA" id="ARBA00009077"/>
    </source>
</evidence>
<dbReference type="EMBL" id="CP025958">
    <property type="protein sequence ID" value="AWM39531.1"/>
    <property type="molecule type" value="Genomic_DNA"/>
</dbReference>
<sequence>MSTDHAHGFSTRAIHAGQDADPATGATVVPIYATSTYTQAAPGQHKGYEYSRSGNPTRAALETALAALEEGERGLAFASGLAATTAVFGALLRPGDEVVASADLYGGTFRLLDKVFKPWGLVAKYTDDSSAAGFEQLITPKTKLVWIETPTNPLLQILDIAALAELAHKHGAKLAVDNTFASPYLQQPLKLGADLVVHSTTKYLGGHSDVVGGCVVGAKELLDPIKFYQNAAGGVPGPFDSYLVLRGLKTLAVRMDRHCANAMELAHWLASHPAVADVYYPGLRGHPGGGTAAKQMRGFGGMISLKLRGGIPAAKSFLTRTKLFSLAESLGGVESLVCHPTTMTHASIPKEVREARGVDDGLIRLSVGIEDVADLRSDLERALAAG</sequence>
<dbReference type="PANTHER" id="PTHR11808">
    <property type="entry name" value="TRANS-SULFURATION ENZYME FAMILY MEMBER"/>
    <property type="match status" value="1"/>
</dbReference>
<name>A0A2Z3H3U6_9BACT</name>
<dbReference type="NCBIfam" id="NF005871">
    <property type="entry name" value="PRK07811.1"/>
    <property type="match status" value="1"/>
</dbReference>
<organism evidence="6 7">
    <name type="scientific">Gemmata obscuriglobus</name>
    <dbReference type="NCBI Taxonomy" id="114"/>
    <lineage>
        <taxon>Bacteria</taxon>
        <taxon>Pseudomonadati</taxon>
        <taxon>Planctomycetota</taxon>
        <taxon>Planctomycetia</taxon>
        <taxon>Gemmatales</taxon>
        <taxon>Gemmataceae</taxon>
        <taxon>Gemmata</taxon>
    </lineage>
</organism>
<dbReference type="PIRSF" id="PIRSF001434">
    <property type="entry name" value="CGS"/>
    <property type="match status" value="1"/>
</dbReference>
<dbReference type="GO" id="GO:0019343">
    <property type="term" value="P:cysteine biosynthetic process via cystathionine"/>
    <property type="evidence" value="ECO:0007669"/>
    <property type="project" value="TreeGrafter"/>
</dbReference>
<comment type="cofactor">
    <cofactor evidence="1 5">
        <name>pyridoxal 5'-phosphate</name>
        <dbReference type="ChEBI" id="CHEBI:597326"/>
    </cofactor>
</comment>
<dbReference type="GO" id="GO:0019346">
    <property type="term" value="P:transsulfuration"/>
    <property type="evidence" value="ECO:0007669"/>
    <property type="project" value="InterPro"/>
</dbReference>
<dbReference type="Gene3D" id="3.90.1150.10">
    <property type="entry name" value="Aspartate Aminotransferase, domain 1"/>
    <property type="match status" value="1"/>
</dbReference>
<evidence type="ECO:0000256" key="4">
    <source>
        <dbReference type="PIRSR" id="PIRSR001434-2"/>
    </source>
</evidence>
<dbReference type="OrthoDB" id="9780685at2"/>
<gene>
    <name evidence="6" type="ORF">C1280_22735</name>
</gene>
<proteinExistence type="inferred from homology"/>
<feature type="modified residue" description="N6-(pyridoxal phosphate)lysine" evidence="4">
    <location>
        <position position="202"/>
    </location>
</feature>
<dbReference type="Pfam" id="PF01053">
    <property type="entry name" value="Cys_Met_Meta_PP"/>
    <property type="match status" value="1"/>
</dbReference>
<evidence type="ECO:0000256" key="3">
    <source>
        <dbReference type="ARBA" id="ARBA00022898"/>
    </source>
</evidence>
<dbReference type="CDD" id="cd00614">
    <property type="entry name" value="CGS_like"/>
    <property type="match status" value="1"/>
</dbReference>
<comment type="similarity">
    <text evidence="2 5">Belongs to the trans-sulfuration enzymes family.</text>
</comment>
<dbReference type="GO" id="GO:0005737">
    <property type="term" value="C:cytoplasm"/>
    <property type="evidence" value="ECO:0007669"/>
    <property type="project" value="TreeGrafter"/>
</dbReference>
<evidence type="ECO:0000313" key="7">
    <source>
        <dbReference type="Proteomes" id="UP000245802"/>
    </source>
</evidence>
<dbReference type="GO" id="GO:0004123">
    <property type="term" value="F:cystathionine gamma-lyase activity"/>
    <property type="evidence" value="ECO:0007669"/>
    <property type="project" value="TreeGrafter"/>
</dbReference>
<dbReference type="PROSITE" id="PS00868">
    <property type="entry name" value="CYS_MET_METAB_PP"/>
    <property type="match status" value="1"/>
</dbReference>
<dbReference type="Proteomes" id="UP000245802">
    <property type="component" value="Chromosome"/>
</dbReference>
<dbReference type="FunFam" id="3.90.1150.10:FF:000008">
    <property type="entry name" value="Cystathionine gamma-synthase"/>
    <property type="match status" value="1"/>
</dbReference>
<dbReference type="SUPFAM" id="SSF53383">
    <property type="entry name" value="PLP-dependent transferases"/>
    <property type="match status" value="1"/>
</dbReference>
<dbReference type="RefSeq" id="WP_010039775.1">
    <property type="nucleotide sequence ID" value="NZ_CP025958.1"/>
</dbReference>
<dbReference type="GO" id="GO:0030170">
    <property type="term" value="F:pyridoxal phosphate binding"/>
    <property type="evidence" value="ECO:0007669"/>
    <property type="project" value="InterPro"/>
</dbReference>
<dbReference type="GO" id="GO:0003962">
    <property type="term" value="F:cystathionine gamma-synthase activity"/>
    <property type="evidence" value="ECO:0007669"/>
    <property type="project" value="TreeGrafter"/>
</dbReference>
<keyword evidence="3 4" id="KW-0663">Pyridoxal phosphate</keyword>
<evidence type="ECO:0000313" key="6">
    <source>
        <dbReference type="EMBL" id="AWM39531.1"/>
    </source>
</evidence>
<evidence type="ECO:0000256" key="1">
    <source>
        <dbReference type="ARBA" id="ARBA00001933"/>
    </source>
</evidence>
<dbReference type="InterPro" id="IPR015421">
    <property type="entry name" value="PyrdxlP-dep_Trfase_major"/>
</dbReference>
<dbReference type="PANTHER" id="PTHR11808:SF15">
    <property type="entry name" value="CYSTATHIONINE GAMMA-LYASE"/>
    <property type="match status" value="1"/>
</dbReference>
<dbReference type="InterPro" id="IPR015424">
    <property type="entry name" value="PyrdxlP-dep_Trfase"/>
</dbReference>
<keyword evidence="7" id="KW-1185">Reference proteome</keyword>
<accession>A0A2Z3H3U6</accession>
<evidence type="ECO:0000256" key="5">
    <source>
        <dbReference type="RuleBase" id="RU362118"/>
    </source>
</evidence>
<dbReference type="Gene3D" id="3.40.640.10">
    <property type="entry name" value="Type I PLP-dependent aspartate aminotransferase-like (Major domain)"/>
    <property type="match status" value="1"/>
</dbReference>
<dbReference type="KEGG" id="gog:C1280_22735"/>
<dbReference type="InterPro" id="IPR054542">
    <property type="entry name" value="Cys_met_metab_PP"/>
</dbReference>
<protein>
    <submittedName>
        <fullName evidence="6">Cystathionine gamma-synthase</fullName>
    </submittedName>
</protein>
<reference evidence="6 7" key="1">
    <citation type="submission" date="2018-01" db="EMBL/GenBank/DDBJ databases">
        <title>G. obscuriglobus.</title>
        <authorList>
            <person name="Franke J."/>
            <person name="Blomberg W."/>
            <person name="Selmecki A."/>
        </authorList>
    </citation>
    <scope>NUCLEOTIDE SEQUENCE [LARGE SCALE GENOMIC DNA]</scope>
    <source>
        <strain evidence="6 7">DSM 5831</strain>
    </source>
</reference>
<dbReference type="AlphaFoldDB" id="A0A2Z3H3U6"/>